<dbReference type="Proteomes" id="UP000716446">
    <property type="component" value="Unassembled WGS sequence"/>
</dbReference>
<keyword evidence="1" id="KW-0175">Coiled coil</keyword>
<feature type="coiled-coil region" evidence="1">
    <location>
        <begin position="50"/>
        <end position="81"/>
    </location>
</feature>
<sequence>MILDKVDFSHIASAFKLRGYTYTGCGPVSLSMPTGQGPDAASRERDMFELAKQRRRADAEQARLKLAKKEARSRIRQFEDQRQNRDIDIRTPQRSTEIAERDSGVFVLEDLKTVASNAETVAKIVSKWRARARWHSNEDSRILHKLVDEPAELGHLSLEAPLE</sequence>
<evidence type="ECO:0000313" key="2">
    <source>
        <dbReference type="EMBL" id="CAD0084078.1"/>
    </source>
</evidence>
<accession>A0A9N8JBH5</accession>
<protein>
    <submittedName>
        <fullName evidence="2">Uncharacterized protein</fullName>
    </submittedName>
</protein>
<evidence type="ECO:0000256" key="1">
    <source>
        <dbReference type="SAM" id="Coils"/>
    </source>
</evidence>
<keyword evidence="3" id="KW-1185">Reference proteome</keyword>
<evidence type="ECO:0000313" key="3">
    <source>
        <dbReference type="Proteomes" id="UP000716446"/>
    </source>
</evidence>
<organism evidence="2 3">
    <name type="scientific">Aureobasidium vineae</name>
    <dbReference type="NCBI Taxonomy" id="2773715"/>
    <lineage>
        <taxon>Eukaryota</taxon>
        <taxon>Fungi</taxon>
        <taxon>Dikarya</taxon>
        <taxon>Ascomycota</taxon>
        <taxon>Pezizomycotina</taxon>
        <taxon>Dothideomycetes</taxon>
        <taxon>Dothideomycetidae</taxon>
        <taxon>Dothideales</taxon>
        <taxon>Saccotheciaceae</taxon>
        <taxon>Aureobasidium</taxon>
    </lineage>
</organism>
<name>A0A9N8JBH5_9PEZI</name>
<proteinExistence type="predicted"/>
<gene>
    <name evidence="2" type="ORF">AWRI4619_LOCUS2645</name>
</gene>
<comment type="caution">
    <text evidence="2">The sequence shown here is derived from an EMBL/GenBank/DDBJ whole genome shotgun (WGS) entry which is preliminary data.</text>
</comment>
<reference evidence="2" key="1">
    <citation type="submission" date="2020-06" db="EMBL/GenBank/DDBJ databases">
        <authorList>
            <person name="Onetto C."/>
        </authorList>
    </citation>
    <scope>NUCLEOTIDE SEQUENCE</scope>
</reference>
<dbReference type="AlphaFoldDB" id="A0A9N8JBH5"/>
<dbReference type="EMBL" id="CAIJEN010000003">
    <property type="protein sequence ID" value="CAD0084078.1"/>
    <property type="molecule type" value="Genomic_DNA"/>
</dbReference>